<evidence type="ECO:0000313" key="1">
    <source>
        <dbReference type="EMBL" id="KZS92009.1"/>
    </source>
</evidence>
<reference evidence="1 2" key="1">
    <citation type="journal article" date="2016" name="Mol. Biol. Evol.">
        <title>Comparative Genomics of Early-Diverging Mushroom-Forming Fungi Provides Insights into the Origins of Lignocellulose Decay Capabilities.</title>
        <authorList>
            <person name="Nagy L.G."/>
            <person name="Riley R."/>
            <person name="Tritt A."/>
            <person name="Adam C."/>
            <person name="Daum C."/>
            <person name="Floudas D."/>
            <person name="Sun H."/>
            <person name="Yadav J.S."/>
            <person name="Pangilinan J."/>
            <person name="Larsson K.H."/>
            <person name="Matsuura K."/>
            <person name="Barry K."/>
            <person name="Labutti K."/>
            <person name="Kuo R."/>
            <person name="Ohm R.A."/>
            <person name="Bhattacharya S.S."/>
            <person name="Shirouzu T."/>
            <person name="Yoshinaga Y."/>
            <person name="Martin F.M."/>
            <person name="Grigoriev I.V."/>
            <person name="Hibbett D.S."/>
        </authorList>
    </citation>
    <scope>NUCLEOTIDE SEQUENCE [LARGE SCALE GENOMIC DNA]</scope>
    <source>
        <strain evidence="1 2">HHB9708</strain>
    </source>
</reference>
<gene>
    <name evidence="1" type="ORF">SISNIDRAFT_130166</name>
</gene>
<protein>
    <submittedName>
        <fullName evidence="1">Uncharacterized protein</fullName>
    </submittedName>
</protein>
<organism evidence="1 2">
    <name type="scientific">Sistotremastrum niveocremeum HHB9708</name>
    <dbReference type="NCBI Taxonomy" id="1314777"/>
    <lineage>
        <taxon>Eukaryota</taxon>
        <taxon>Fungi</taxon>
        <taxon>Dikarya</taxon>
        <taxon>Basidiomycota</taxon>
        <taxon>Agaricomycotina</taxon>
        <taxon>Agaricomycetes</taxon>
        <taxon>Sistotremastrales</taxon>
        <taxon>Sistotremastraceae</taxon>
        <taxon>Sertulicium</taxon>
        <taxon>Sertulicium niveocremeum</taxon>
    </lineage>
</organism>
<sequence>MVEVDPNAQRMNLGRPGRFFHYQASLEVCFDGARTVADLAKSEAAKRAPLSTSLYRSGSSNCGMRSLEDYPISTSGRHGSWNHNLSSDVDYLAELRNEWYSAMSKKGRQVRSIFVVETHLQMCRRYISGTDGPRDKQSRANLGCSVDFCECSLGELQMAFWCCTLPHCSRCGKTTTACAYCR</sequence>
<evidence type="ECO:0000313" key="2">
    <source>
        <dbReference type="Proteomes" id="UP000076722"/>
    </source>
</evidence>
<dbReference type="AlphaFoldDB" id="A0A164T243"/>
<dbReference type="EMBL" id="KV419412">
    <property type="protein sequence ID" value="KZS92009.1"/>
    <property type="molecule type" value="Genomic_DNA"/>
</dbReference>
<proteinExistence type="predicted"/>
<name>A0A164T243_9AGAM</name>
<dbReference type="Proteomes" id="UP000076722">
    <property type="component" value="Unassembled WGS sequence"/>
</dbReference>
<accession>A0A164T243</accession>
<keyword evidence="2" id="KW-1185">Reference proteome</keyword>